<dbReference type="PROSITE" id="PS00383">
    <property type="entry name" value="TYR_PHOSPHATASE_1"/>
    <property type="match status" value="1"/>
</dbReference>
<evidence type="ECO:0000256" key="2">
    <source>
        <dbReference type="ARBA" id="ARBA00013064"/>
    </source>
</evidence>
<protein>
    <recommendedName>
        <fullName evidence="2">protein-tyrosine-phosphatase</fullName>
        <ecNumber evidence="2">3.1.3.48</ecNumber>
    </recommendedName>
</protein>
<evidence type="ECO:0000313" key="8">
    <source>
        <dbReference type="EMBL" id="KAG2224423.1"/>
    </source>
</evidence>
<evidence type="ECO:0000256" key="5">
    <source>
        <dbReference type="SAM" id="MobiDB-lite"/>
    </source>
</evidence>
<dbReference type="InterPro" id="IPR000340">
    <property type="entry name" value="Dual-sp_phosphatase_cat-dom"/>
</dbReference>
<evidence type="ECO:0000256" key="4">
    <source>
        <dbReference type="ARBA" id="ARBA00022912"/>
    </source>
</evidence>
<dbReference type="InterPro" id="IPR000387">
    <property type="entry name" value="Tyr_Pase_dom"/>
</dbReference>
<evidence type="ECO:0000256" key="3">
    <source>
        <dbReference type="ARBA" id="ARBA00022801"/>
    </source>
</evidence>
<dbReference type="Proteomes" id="UP000646827">
    <property type="component" value="Unassembled WGS sequence"/>
</dbReference>
<dbReference type="Gene3D" id="3.90.190.10">
    <property type="entry name" value="Protein tyrosine phosphatase superfamily"/>
    <property type="match status" value="1"/>
</dbReference>
<evidence type="ECO:0000259" key="7">
    <source>
        <dbReference type="PROSITE" id="PS50056"/>
    </source>
</evidence>
<dbReference type="InterPro" id="IPR029021">
    <property type="entry name" value="Prot-tyrosine_phosphatase-like"/>
</dbReference>
<dbReference type="SUPFAM" id="SSF52799">
    <property type="entry name" value="(Phosphotyrosine protein) phosphatases II"/>
    <property type="match status" value="1"/>
</dbReference>
<keyword evidence="4" id="KW-0904">Protein phosphatase</keyword>
<accession>A0A8H7VPW6</accession>
<dbReference type="CDD" id="cd14498">
    <property type="entry name" value="DSP"/>
    <property type="match status" value="1"/>
</dbReference>
<feature type="domain" description="Tyrosine-protein phosphatase" evidence="6">
    <location>
        <begin position="68"/>
        <end position="241"/>
    </location>
</feature>
<feature type="compositionally biased region" description="Basic residues" evidence="5">
    <location>
        <begin position="281"/>
        <end position="291"/>
    </location>
</feature>
<reference evidence="8 9" key="1">
    <citation type="submission" date="2020-12" db="EMBL/GenBank/DDBJ databases">
        <title>Metabolic potential, ecology and presence of endohyphal bacteria is reflected in genomic diversity of Mucoromycotina.</title>
        <authorList>
            <person name="Muszewska A."/>
            <person name="Okrasinska A."/>
            <person name="Steczkiewicz K."/>
            <person name="Drgas O."/>
            <person name="Orlowska M."/>
            <person name="Perlinska-Lenart U."/>
            <person name="Aleksandrzak-Piekarczyk T."/>
            <person name="Szatraj K."/>
            <person name="Zielenkiewicz U."/>
            <person name="Pilsyk S."/>
            <person name="Malc E."/>
            <person name="Mieczkowski P."/>
            <person name="Kruszewska J.S."/>
            <person name="Biernat P."/>
            <person name="Pawlowska J."/>
        </authorList>
    </citation>
    <scope>NUCLEOTIDE SEQUENCE [LARGE SCALE GENOMIC DNA]</scope>
    <source>
        <strain evidence="8 9">CBS 142.35</strain>
    </source>
</reference>
<comment type="similarity">
    <text evidence="1">Belongs to the protein-tyrosine phosphatase family. Non-receptor class dual specificity subfamily.</text>
</comment>
<dbReference type="GO" id="GO:0033550">
    <property type="term" value="F:MAP kinase tyrosine phosphatase activity"/>
    <property type="evidence" value="ECO:0007669"/>
    <property type="project" value="TreeGrafter"/>
</dbReference>
<proteinExistence type="inferred from homology"/>
<dbReference type="GO" id="GO:0043409">
    <property type="term" value="P:negative regulation of MAPK cascade"/>
    <property type="evidence" value="ECO:0007669"/>
    <property type="project" value="TreeGrafter"/>
</dbReference>
<dbReference type="InterPro" id="IPR016130">
    <property type="entry name" value="Tyr_Pase_AS"/>
</dbReference>
<evidence type="ECO:0000259" key="6">
    <source>
        <dbReference type="PROSITE" id="PS50054"/>
    </source>
</evidence>
<dbReference type="GO" id="GO:0017017">
    <property type="term" value="F:MAP kinase tyrosine/serine/threonine phosphatase activity"/>
    <property type="evidence" value="ECO:0007669"/>
    <property type="project" value="TreeGrafter"/>
</dbReference>
<organism evidence="8 9">
    <name type="scientific">Circinella minor</name>
    <dbReference type="NCBI Taxonomy" id="1195481"/>
    <lineage>
        <taxon>Eukaryota</taxon>
        <taxon>Fungi</taxon>
        <taxon>Fungi incertae sedis</taxon>
        <taxon>Mucoromycota</taxon>
        <taxon>Mucoromycotina</taxon>
        <taxon>Mucoromycetes</taxon>
        <taxon>Mucorales</taxon>
        <taxon>Lichtheimiaceae</taxon>
        <taxon>Circinella</taxon>
    </lineage>
</organism>
<gene>
    <name evidence="8" type="ORF">INT45_002962</name>
</gene>
<dbReference type="PANTHER" id="PTHR10159">
    <property type="entry name" value="DUAL SPECIFICITY PROTEIN PHOSPHATASE"/>
    <property type="match status" value="1"/>
</dbReference>
<comment type="caution">
    <text evidence="8">The sequence shown here is derived from an EMBL/GenBank/DDBJ whole genome shotgun (WGS) entry which is preliminary data.</text>
</comment>
<dbReference type="AlphaFoldDB" id="A0A8H7VPW6"/>
<dbReference type="PROSITE" id="PS50054">
    <property type="entry name" value="TYR_PHOSPHATASE_DUAL"/>
    <property type="match status" value="1"/>
</dbReference>
<dbReference type="PANTHER" id="PTHR10159:SF519">
    <property type="entry name" value="DUAL SPECIFICITY PROTEIN PHOSPHATASE MPK3"/>
    <property type="match status" value="1"/>
</dbReference>
<dbReference type="Pfam" id="PF00782">
    <property type="entry name" value="DSPc"/>
    <property type="match status" value="1"/>
</dbReference>
<feature type="compositionally biased region" description="Low complexity" evidence="5">
    <location>
        <begin position="21"/>
        <end position="35"/>
    </location>
</feature>
<sequence>MVSLHRPIPHIPSDKRKNHKNLSLNLTSRRTTTTPPILITTAAQITPACKTYNPPSQEPQHLTHYENGPAQILPNLFLGACHTAESRDMLERHEISCILNVADEVHSDTASLYVSSYHHLKWTHTQSNLARREFHRAIRILEAAHRDNMNVLIHCQSGVERSASLVIAYILYLSRNNNNNNEQILSTLTTTKTTGLSSSGLLEKKLTLSEAYDFVRIRAPAIKPNMELMYQLNEFELLAFPKKTIMVRARSNSMHHNNHCHQHYQFNHHNHHAAQATSPKKSQHQRPRRRAASSASSTVHQYRRGYSHAIHQHNNSCDKIQEHHQQQQLVSSTSSNATPCLTVEDCSPSLPLSSTTSNTIITTTTKTTPTFPPDDELHILLIVMVAIFHIIMVARHSNNSIYQQQTIISRPSTQTKVGGGLNGEGRPLERRTSWIGESPSTPFSPLFLHRLFPIY</sequence>
<dbReference type="SMART" id="SM00195">
    <property type="entry name" value="DSPc"/>
    <property type="match status" value="1"/>
</dbReference>
<keyword evidence="9" id="KW-1185">Reference proteome</keyword>
<evidence type="ECO:0000313" key="9">
    <source>
        <dbReference type="Proteomes" id="UP000646827"/>
    </source>
</evidence>
<dbReference type="GO" id="GO:0005737">
    <property type="term" value="C:cytoplasm"/>
    <property type="evidence" value="ECO:0007669"/>
    <property type="project" value="TreeGrafter"/>
</dbReference>
<keyword evidence="3" id="KW-0378">Hydrolase</keyword>
<name>A0A8H7VPW6_9FUNG</name>
<dbReference type="PROSITE" id="PS50056">
    <property type="entry name" value="TYR_PHOSPHATASE_2"/>
    <property type="match status" value="1"/>
</dbReference>
<feature type="region of interest" description="Disordered" evidence="5">
    <location>
        <begin position="268"/>
        <end position="301"/>
    </location>
</feature>
<dbReference type="OrthoDB" id="2017893at2759"/>
<dbReference type="EMBL" id="JAEPRB010000043">
    <property type="protein sequence ID" value="KAG2224423.1"/>
    <property type="molecule type" value="Genomic_DNA"/>
</dbReference>
<feature type="domain" description="Tyrosine specific protein phosphatases" evidence="7">
    <location>
        <begin position="132"/>
        <end position="203"/>
    </location>
</feature>
<evidence type="ECO:0000256" key="1">
    <source>
        <dbReference type="ARBA" id="ARBA00008601"/>
    </source>
</evidence>
<feature type="region of interest" description="Disordered" evidence="5">
    <location>
        <begin position="1"/>
        <end position="35"/>
    </location>
</feature>
<dbReference type="EC" id="3.1.3.48" evidence="2"/>
<dbReference type="InterPro" id="IPR020422">
    <property type="entry name" value="TYR_PHOSPHATASE_DUAL_dom"/>
</dbReference>
<dbReference type="GO" id="GO:0008330">
    <property type="term" value="F:protein tyrosine/threonine phosphatase activity"/>
    <property type="evidence" value="ECO:0007669"/>
    <property type="project" value="TreeGrafter"/>
</dbReference>